<dbReference type="EMBL" id="JBEXZR010000021">
    <property type="protein sequence ID" value="MEU0710009.1"/>
    <property type="molecule type" value="Genomic_DNA"/>
</dbReference>
<comment type="caution">
    <text evidence="5">The sequence shown here is derived from an EMBL/GenBank/DDBJ whole genome shotgun (WGS) entry which is preliminary data.</text>
</comment>
<feature type="region of interest" description="Disordered" evidence="3">
    <location>
        <begin position="188"/>
        <end position="211"/>
    </location>
</feature>
<feature type="region of interest" description="Disordered" evidence="3">
    <location>
        <begin position="479"/>
        <end position="510"/>
    </location>
</feature>
<name>A0ABV2W8Z5_9ACTN</name>
<feature type="compositionally biased region" description="Pro residues" evidence="3">
    <location>
        <begin position="500"/>
        <end position="510"/>
    </location>
</feature>
<organism evidence="5 6">
    <name type="scientific">Streptomyces lavendulocolor</name>
    <dbReference type="NCBI Taxonomy" id="67316"/>
    <lineage>
        <taxon>Bacteria</taxon>
        <taxon>Bacillati</taxon>
        <taxon>Actinomycetota</taxon>
        <taxon>Actinomycetes</taxon>
        <taxon>Kitasatosporales</taxon>
        <taxon>Streptomycetaceae</taxon>
        <taxon>Streptomyces</taxon>
    </lineage>
</organism>
<dbReference type="Gene3D" id="2.120.10.30">
    <property type="entry name" value="TolB, C-terminal domain"/>
    <property type="match status" value="1"/>
</dbReference>
<proteinExistence type="predicted"/>
<protein>
    <submittedName>
        <fullName evidence="5">Prolyl oligopeptidase family serine peptidase</fullName>
    </submittedName>
</protein>
<dbReference type="Pfam" id="PF07676">
    <property type="entry name" value="PD40"/>
    <property type="match status" value="1"/>
</dbReference>
<dbReference type="SUPFAM" id="SSF69304">
    <property type="entry name" value="Tricorn protease N-terminal domain"/>
    <property type="match status" value="1"/>
</dbReference>
<feature type="compositionally biased region" description="Low complexity" evidence="3">
    <location>
        <begin position="367"/>
        <end position="379"/>
    </location>
</feature>
<dbReference type="PANTHER" id="PTHR42776:SF27">
    <property type="entry name" value="DIPEPTIDYL PEPTIDASE FAMILY MEMBER 6"/>
    <property type="match status" value="1"/>
</dbReference>
<evidence type="ECO:0000313" key="5">
    <source>
        <dbReference type="EMBL" id="MEU0710009.1"/>
    </source>
</evidence>
<reference evidence="5 6" key="1">
    <citation type="submission" date="2024-06" db="EMBL/GenBank/DDBJ databases">
        <title>The Natural Products Discovery Center: Release of the First 8490 Sequenced Strains for Exploring Actinobacteria Biosynthetic Diversity.</title>
        <authorList>
            <person name="Kalkreuter E."/>
            <person name="Kautsar S.A."/>
            <person name="Yang D."/>
            <person name="Bader C.D."/>
            <person name="Teijaro C.N."/>
            <person name="Fluegel L."/>
            <person name="Davis C.M."/>
            <person name="Simpson J.R."/>
            <person name="Lauterbach L."/>
            <person name="Steele A.D."/>
            <person name="Gui C."/>
            <person name="Meng S."/>
            <person name="Li G."/>
            <person name="Viehrig K."/>
            <person name="Ye F."/>
            <person name="Su P."/>
            <person name="Kiefer A.F."/>
            <person name="Nichols A."/>
            <person name="Cepeda A.J."/>
            <person name="Yan W."/>
            <person name="Fan B."/>
            <person name="Jiang Y."/>
            <person name="Adhikari A."/>
            <person name="Zheng C.-J."/>
            <person name="Schuster L."/>
            <person name="Cowan T.M."/>
            <person name="Smanski M.J."/>
            <person name="Chevrette M.G."/>
            <person name="De Carvalho L.P.S."/>
            <person name="Shen B."/>
        </authorList>
    </citation>
    <scope>NUCLEOTIDE SEQUENCE [LARGE SCALE GENOMIC DNA]</scope>
    <source>
        <strain evidence="5 6">NPDC006337</strain>
    </source>
</reference>
<evidence type="ECO:0000256" key="3">
    <source>
        <dbReference type="SAM" id="MobiDB-lite"/>
    </source>
</evidence>
<dbReference type="InterPro" id="IPR011042">
    <property type="entry name" value="6-blade_b-propeller_TolB-like"/>
</dbReference>
<keyword evidence="6" id="KW-1185">Reference proteome</keyword>
<feature type="region of interest" description="Disordered" evidence="3">
    <location>
        <begin position="367"/>
        <end position="442"/>
    </location>
</feature>
<sequence>MAADAQDQLTGATSAAPLLVPLADAAGTRDTPQPLVYHGCWYPSADPTGEHVAFICDRTGVPQLWTGPVDGAVDGPGIHLLDADPDPVTEVAWSPDGRWIAYTVAPGGGEHTRVLCVRPDGTGRRILAGADTGSSAYLGCWARDGSAVAVTVAEPPPALGPLLREDTAPEERDVFGELPADWAERDGRATMLGGPRRGEVGPRPGDESPDGAVRDRLTAYLVDPDGLASPVLVAAESGAATLRVCDLSQDGRLALVRRGPRGRREAVVVRTADLGTGSVLRVADGDPWIGRFSPDGRTVWLRSDHEREFAALLAAGLDDEGRRTGLSVLAEREGSDLELLAFGDDGYTAALAWNVRGASEFQTLGLPAAGPAAPAPGGDTARRARRAGGEPADADGTTASARGAGSDRTDPAAPWAAATAAPPWHDATRPVPWGGATGTAPPHDVALPHEVVTRIGRAGPGGLVLALSGSQRRPGVWWLPRGASPARTPWSSRDEDAVPPGRPPVRPAPLRPAARDGLVLGGWYYRAPGRAEGRPAPCVIHLHGGPEEQERPVFEPLYHELTGRGLDVFAPDVRGSSGYGRSFVDADLGTGRYAAIADVADCVAHVVLTGRADPTRLAVMGRSYGGYLTLASLVWHPDLFRTGVAVCGMSDFATFFAGTEPWIAESAAHKYGHPERDRELLRALSPMSRIDELRVPLLAVHGEHDTNVPPGESEQVVRAARERGHAAELLMLREEGHEFRRADNRRLFRRTAADWMERHLTG</sequence>
<evidence type="ECO:0000256" key="2">
    <source>
        <dbReference type="ARBA" id="ARBA00022825"/>
    </source>
</evidence>
<feature type="compositionally biased region" description="Basic and acidic residues" evidence="3">
    <location>
        <begin position="196"/>
        <end position="211"/>
    </location>
</feature>
<dbReference type="RefSeq" id="WP_359806063.1">
    <property type="nucleotide sequence ID" value="NZ_JBEXZQ010000014.1"/>
</dbReference>
<dbReference type="SUPFAM" id="SSF53474">
    <property type="entry name" value="alpha/beta-Hydrolases"/>
    <property type="match status" value="1"/>
</dbReference>
<feature type="domain" description="Peptidase S9 prolyl oligopeptidase catalytic" evidence="4">
    <location>
        <begin position="561"/>
        <end position="761"/>
    </location>
</feature>
<feature type="compositionally biased region" description="Low complexity" evidence="3">
    <location>
        <begin position="411"/>
        <end position="425"/>
    </location>
</feature>
<evidence type="ECO:0000313" key="6">
    <source>
        <dbReference type="Proteomes" id="UP001550378"/>
    </source>
</evidence>
<dbReference type="InterPro" id="IPR029058">
    <property type="entry name" value="AB_hydrolase_fold"/>
</dbReference>
<dbReference type="InterPro" id="IPR001375">
    <property type="entry name" value="Peptidase_S9_cat"/>
</dbReference>
<dbReference type="Proteomes" id="UP001550378">
    <property type="component" value="Unassembled WGS sequence"/>
</dbReference>
<keyword evidence="1" id="KW-0378">Hydrolase</keyword>
<gene>
    <name evidence="5" type="ORF">ABZ508_21865</name>
</gene>
<dbReference type="Pfam" id="PF00326">
    <property type="entry name" value="Peptidase_S9"/>
    <property type="match status" value="1"/>
</dbReference>
<dbReference type="Gene3D" id="3.40.50.1820">
    <property type="entry name" value="alpha/beta hydrolase"/>
    <property type="match status" value="1"/>
</dbReference>
<accession>A0ABV2W8Z5</accession>
<evidence type="ECO:0000259" key="4">
    <source>
        <dbReference type="Pfam" id="PF00326"/>
    </source>
</evidence>
<dbReference type="PANTHER" id="PTHR42776">
    <property type="entry name" value="SERINE PEPTIDASE S9 FAMILY MEMBER"/>
    <property type="match status" value="1"/>
</dbReference>
<keyword evidence="2" id="KW-0645">Protease</keyword>
<evidence type="ECO:0000256" key="1">
    <source>
        <dbReference type="ARBA" id="ARBA00022801"/>
    </source>
</evidence>
<dbReference type="InterPro" id="IPR002470">
    <property type="entry name" value="Peptidase_S9A"/>
</dbReference>
<keyword evidence="2" id="KW-0720">Serine protease</keyword>
<dbReference type="PRINTS" id="PR00862">
    <property type="entry name" value="PROLIGOPTASE"/>
</dbReference>
<dbReference type="InterPro" id="IPR011659">
    <property type="entry name" value="WD40"/>
</dbReference>